<comment type="caution">
    <text evidence="1">The sequence shown here is derived from an EMBL/GenBank/DDBJ whole genome shotgun (WGS) entry which is preliminary data.</text>
</comment>
<evidence type="ECO:0000313" key="1">
    <source>
        <dbReference type="EMBL" id="KOH43398.1"/>
    </source>
</evidence>
<dbReference type="Proteomes" id="UP000036958">
    <property type="component" value="Unassembled WGS sequence"/>
</dbReference>
<sequence length="131" mass="14187">MVRSCNGVSLHPNQTSKSKMKQTLIQITHNGMGTGDGELGLLLVQNYLKLLSEERELPQVMAFYNGGVKLICSGSPVVGTLQTLEQKGVKLMACKTCLNHFGLINQMEVGIAGTMTDILLLQKAAEKVINL</sequence>
<dbReference type="SUPFAM" id="SSF75169">
    <property type="entry name" value="DsrEFH-like"/>
    <property type="match status" value="1"/>
</dbReference>
<dbReference type="EMBL" id="LGIA01000190">
    <property type="protein sequence ID" value="KOH43398.1"/>
    <property type="molecule type" value="Genomic_DNA"/>
</dbReference>
<keyword evidence="2" id="KW-1185">Reference proteome</keyword>
<evidence type="ECO:0000313" key="2">
    <source>
        <dbReference type="Proteomes" id="UP000036958"/>
    </source>
</evidence>
<dbReference type="OrthoDB" id="9801500at2"/>
<name>A0A0L8V4V8_9BACT</name>
<dbReference type="AlphaFoldDB" id="A0A0L8V4V8"/>
<protein>
    <submittedName>
        <fullName evidence="1">Uncharacterized protein</fullName>
    </submittedName>
</protein>
<organism evidence="1 2">
    <name type="scientific">Sunxiuqinia dokdonensis</name>
    <dbReference type="NCBI Taxonomy" id="1409788"/>
    <lineage>
        <taxon>Bacteria</taxon>
        <taxon>Pseudomonadati</taxon>
        <taxon>Bacteroidota</taxon>
        <taxon>Bacteroidia</taxon>
        <taxon>Marinilabiliales</taxon>
        <taxon>Prolixibacteraceae</taxon>
        <taxon>Sunxiuqinia</taxon>
    </lineage>
</organism>
<accession>A0A0L8V4V8</accession>
<gene>
    <name evidence="1" type="ORF">NC99_38250</name>
</gene>
<dbReference type="InterPro" id="IPR003787">
    <property type="entry name" value="Sulphur_relay_DsrE/F-like"/>
</dbReference>
<proteinExistence type="predicted"/>
<dbReference type="STRING" id="1409788.NC99_38250"/>
<dbReference type="Pfam" id="PF02635">
    <property type="entry name" value="DsrE"/>
    <property type="match status" value="1"/>
</dbReference>
<dbReference type="InterPro" id="IPR027396">
    <property type="entry name" value="DsrEFH-like"/>
</dbReference>
<reference evidence="2" key="1">
    <citation type="submission" date="2015-07" db="EMBL/GenBank/DDBJ databases">
        <title>Genome sequencing of Sunxiuqinia dokdonensis strain SK.</title>
        <authorList>
            <person name="Ahn S."/>
            <person name="Kim B.-C."/>
        </authorList>
    </citation>
    <scope>NUCLEOTIDE SEQUENCE [LARGE SCALE GENOMIC DNA]</scope>
    <source>
        <strain evidence="2">SK</strain>
    </source>
</reference>